<dbReference type="Proteomes" id="UP001165962">
    <property type="component" value="Unassembled WGS sequence"/>
</dbReference>
<dbReference type="EMBL" id="JAAOIW010000017">
    <property type="protein sequence ID" value="NHN34301.1"/>
    <property type="molecule type" value="Genomic_DNA"/>
</dbReference>
<dbReference type="InterPro" id="IPR013762">
    <property type="entry name" value="Integrase-like_cat_sf"/>
</dbReference>
<dbReference type="InterPro" id="IPR002104">
    <property type="entry name" value="Integrase_catalytic"/>
</dbReference>
<sequence>MCFLNSVVNVRRCFSGIVEIRSLADKFAKLPQIRFHDMRHTHATILLLQGENPKIVSERLGHADVRITLDTYSHILPNMQKETAKNLGKLIYSESLDDEDENEI</sequence>
<proteinExistence type="predicted"/>
<reference evidence="3" key="1">
    <citation type="submission" date="2020-03" db="EMBL/GenBank/DDBJ databases">
        <title>Draft sequencing of Paenibacilllus sp. S3N08.</title>
        <authorList>
            <person name="Kim D.-U."/>
        </authorList>
    </citation>
    <scope>NUCLEOTIDE SEQUENCE</scope>
    <source>
        <strain evidence="3">S3N08</strain>
    </source>
</reference>
<protein>
    <submittedName>
        <fullName evidence="3">Tyrosine-type recombinase/integrase</fullName>
    </submittedName>
</protein>
<dbReference type="InterPro" id="IPR011010">
    <property type="entry name" value="DNA_brk_join_enz"/>
</dbReference>
<gene>
    <name evidence="3" type="ORF">G9U52_31360</name>
</gene>
<feature type="domain" description="Tyr recombinase" evidence="2">
    <location>
        <begin position="1"/>
        <end position="85"/>
    </location>
</feature>
<keyword evidence="1" id="KW-0233">DNA recombination</keyword>
<organism evidence="3 4">
    <name type="scientific">Paenibacillus agricola</name>
    <dbReference type="NCBI Taxonomy" id="2716264"/>
    <lineage>
        <taxon>Bacteria</taxon>
        <taxon>Bacillati</taxon>
        <taxon>Bacillota</taxon>
        <taxon>Bacilli</taxon>
        <taxon>Bacillales</taxon>
        <taxon>Paenibacillaceae</taxon>
        <taxon>Paenibacillus</taxon>
    </lineage>
</organism>
<accession>A0ABX0JK04</accession>
<evidence type="ECO:0000259" key="2">
    <source>
        <dbReference type="PROSITE" id="PS51898"/>
    </source>
</evidence>
<dbReference type="Gene3D" id="1.10.443.10">
    <property type="entry name" value="Intergrase catalytic core"/>
    <property type="match status" value="1"/>
</dbReference>
<evidence type="ECO:0000313" key="3">
    <source>
        <dbReference type="EMBL" id="NHN34301.1"/>
    </source>
</evidence>
<comment type="caution">
    <text evidence="3">The sequence shown here is derived from an EMBL/GenBank/DDBJ whole genome shotgun (WGS) entry which is preliminary data.</text>
</comment>
<dbReference type="Pfam" id="PF00589">
    <property type="entry name" value="Phage_integrase"/>
    <property type="match status" value="1"/>
</dbReference>
<keyword evidence="4" id="KW-1185">Reference proteome</keyword>
<name>A0ABX0JK04_9BACL</name>
<evidence type="ECO:0000256" key="1">
    <source>
        <dbReference type="ARBA" id="ARBA00023172"/>
    </source>
</evidence>
<dbReference type="SUPFAM" id="SSF56349">
    <property type="entry name" value="DNA breaking-rejoining enzymes"/>
    <property type="match status" value="1"/>
</dbReference>
<evidence type="ECO:0000313" key="4">
    <source>
        <dbReference type="Proteomes" id="UP001165962"/>
    </source>
</evidence>
<dbReference type="PROSITE" id="PS51898">
    <property type="entry name" value="TYR_RECOMBINASE"/>
    <property type="match status" value="1"/>
</dbReference>